<dbReference type="PANTHER" id="PTHR33787:SF3">
    <property type="entry name" value="YCF20-LIKE PROTEIN"/>
    <property type="match status" value="1"/>
</dbReference>
<protein>
    <recommendedName>
        <fullName evidence="5">Ycf20-like protein</fullName>
    </recommendedName>
</protein>
<dbReference type="AlphaFoldDB" id="A0AA89ARN5"/>
<evidence type="ECO:0000313" key="3">
    <source>
        <dbReference type="EMBL" id="KAK3009826.1"/>
    </source>
</evidence>
<keyword evidence="4" id="KW-1185">Reference proteome</keyword>
<keyword evidence="2" id="KW-0812">Transmembrane</keyword>
<comment type="caution">
    <text evidence="3">The sequence shown here is derived from an EMBL/GenBank/DDBJ whole genome shotgun (WGS) entry which is preliminary data.</text>
</comment>
<dbReference type="EMBL" id="JAVXUP010001607">
    <property type="protein sequence ID" value="KAK3009826.1"/>
    <property type="molecule type" value="Genomic_DNA"/>
</dbReference>
<evidence type="ECO:0000313" key="4">
    <source>
        <dbReference type="Proteomes" id="UP001188597"/>
    </source>
</evidence>
<comment type="similarity">
    <text evidence="1">Belongs to the ycf20 family.</text>
</comment>
<dbReference type="Proteomes" id="UP001188597">
    <property type="component" value="Unassembled WGS sequence"/>
</dbReference>
<name>A0AA89ARN5_9ASTE</name>
<proteinExistence type="inferred from homology"/>
<dbReference type="Pfam" id="PF04483">
    <property type="entry name" value="DUF565"/>
    <property type="match status" value="1"/>
</dbReference>
<sequence length="252" mass="27972">MGQHPTVVEDSNPMKTMPCHDLDSSVANSDVVMSTRIVPASLKNFHYSALQPSQTYEQLNFSITTCADENAFMLHSRDFPRLCFCRMVWTSSISVSKKMAWSIRSSADSSGLNSSGNSASGRTRLVRIIQDLLIKVEARIQGIKNGFPMKLLLFLVGFYCATAFSTVIGQTGDWDVLSAALAVIVLEGIGALMYNTSFPLLNKIRGLITMFNYWKAGLSLALFLDAFKYEIDDNMGLPNPFSFILDVFLMFL</sequence>
<dbReference type="PANTHER" id="PTHR33787">
    <property type="match status" value="1"/>
</dbReference>
<evidence type="ECO:0000256" key="1">
    <source>
        <dbReference type="ARBA" id="ARBA00009846"/>
    </source>
</evidence>
<evidence type="ECO:0008006" key="5">
    <source>
        <dbReference type="Google" id="ProtNLM"/>
    </source>
</evidence>
<organism evidence="3 4">
    <name type="scientific">Escallonia herrerae</name>
    <dbReference type="NCBI Taxonomy" id="1293975"/>
    <lineage>
        <taxon>Eukaryota</taxon>
        <taxon>Viridiplantae</taxon>
        <taxon>Streptophyta</taxon>
        <taxon>Embryophyta</taxon>
        <taxon>Tracheophyta</taxon>
        <taxon>Spermatophyta</taxon>
        <taxon>Magnoliopsida</taxon>
        <taxon>eudicotyledons</taxon>
        <taxon>Gunneridae</taxon>
        <taxon>Pentapetalae</taxon>
        <taxon>asterids</taxon>
        <taxon>campanulids</taxon>
        <taxon>Escalloniales</taxon>
        <taxon>Escalloniaceae</taxon>
        <taxon>Escallonia</taxon>
    </lineage>
</organism>
<keyword evidence="2" id="KW-0472">Membrane</keyword>
<dbReference type="InterPro" id="IPR007572">
    <property type="entry name" value="Uncharacterised_Ycf20"/>
</dbReference>
<keyword evidence="2" id="KW-1133">Transmembrane helix</keyword>
<evidence type="ECO:0000256" key="2">
    <source>
        <dbReference type="SAM" id="Phobius"/>
    </source>
</evidence>
<gene>
    <name evidence="3" type="ORF">RJ639_013951</name>
</gene>
<reference evidence="3" key="1">
    <citation type="submission" date="2022-12" db="EMBL/GenBank/DDBJ databases">
        <title>Draft genome assemblies for two species of Escallonia (Escalloniales).</title>
        <authorList>
            <person name="Chanderbali A."/>
            <person name="Dervinis C."/>
            <person name="Anghel I."/>
            <person name="Soltis D."/>
            <person name="Soltis P."/>
            <person name="Zapata F."/>
        </authorList>
    </citation>
    <scope>NUCLEOTIDE SEQUENCE</scope>
    <source>
        <strain evidence="3">UCBG64.0493</strain>
        <tissue evidence="3">Leaf</tissue>
    </source>
</reference>
<feature type="transmembrane region" description="Helical" evidence="2">
    <location>
        <begin position="151"/>
        <end position="170"/>
    </location>
</feature>
<accession>A0AA89ARN5</accession>
<feature type="transmembrane region" description="Helical" evidence="2">
    <location>
        <begin position="176"/>
        <end position="195"/>
    </location>
</feature>